<dbReference type="SUPFAM" id="SSF48498">
    <property type="entry name" value="Tetracyclin repressor-like, C-terminal domain"/>
    <property type="match status" value="1"/>
</dbReference>
<dbReference type="InterPro" id="IPR036271">
    <property type="entry name" value="Tet_transcr_reg_TetR-rel_C_sf"/>
</dbReference>
<evidence type="ECO:0000256" key="2">
    <source>
        <dbReference type="ARBA" id="ARBA00023015"/>
    </source>
</evidence>
<dbReference type="SUPFAM" id="SSF46689">
    <property type="entry name" value="Homeodomain-like"/>
    <property type="match status" value="1"/>
</dbReference>
<dbReference type="GO" id="GO:0000976">
    <property type="term" value="F:transcription cis-regulatory region binding"/>
    <property type="evidence" value="ECO:0007669"/>
    <property type="project" value="TreeGrafter"/>
</dbReference>
<evidence type="ECO:0000256" key="1">
    <source>
        <dbReference type="ARBA" id="ARBA00022491"/>
    </source>
</evidence>
<evidence type="ECO:0000256" key="4">
    <source>
        <dbReference type="ARBA" id="ARBA00023163"/>
    </source>
</evidence>
<dbReference type="RefSeq" id="WP_092910595.1">
    <property type="nucleotide sequence ID" value="NZ_CP136592.1"/>
</dbReference>
<feature type="domain" description="HTH tetR-type" evidence="6">
    <location>
        <begin position="9"/>
        <end position="69"/>
    </location>
</feature>
<dbReference type="STRING" id="223786.SAMN05216234_103114"/>
<dbReference type="Pfam" id="PF00440">
    <property type="entry name" value="TetR_N"/>
    <property type="match status" value="1"/>
</dbReference>
<dbReference type="AlphaFoldDB" id="A0A1I5LPC3"/>
<gene>
    <name evidence="7" type="ORF">SAMN05216234_103114</name>
</gene>
<dbReference type="InterPro" id="IPR001647">
    <property type="entry name" value="HTH_TetR"/>
</dbReference>
<feature type="DNA-binding region" description="H-T-H motif" evidence="5">
    <location>
        <begin position="32"/>
        <end position="51"/>
    </location>
</feature>
<evidence type="ECO:0000256" key="5">
    <source>
        <dbReference type="PROSITE-ProRule" id="PRU00335"/>
    </source>
</evidence>
<dbReference type="PROSITE" id="PS50977">
    <property type="entry name" value="HTH_TETR_2"/>
    <property type="match status" value="1"/>
</dbReference>
<dbReference type="OrthoDB" id="9809994at2"/>
<dbReference type="GO" id="GO:0003700">
    <property type="term" value="F:DNA-binding transcription factor activity"/>
    <property type="evidence" value="ECO:0007669"/>
    <property type="project" value="TreeGrafter"/>
</dbReference>
<proteinExistence type="predicted"/>
<keyword evidence="8" id="KW-1185">Reference proteome</keyword>
<keyword evidence="3 5" id="KW-0238">DNA-binding</keyword>
<dbReference type="Gene3D" id="1.10.357.10">
    <property type="entry name" value="Tetracycline Repressor, domain 2"/>
    <property type="match status" value="1"/>
</dbReference>
<dbReference type="EMBL" id="FOXB01000003">
    <property type="protein sequence ID" value="SFO99017.1"/>
    <property type="molecule type" value="Genomic_DNA"/>
</dbReference>
<dbReference type="InterPro" id="IPR009057">
    <property type="entry name" value="Homeodomain-like_sf"/>
</dbReference>
<evidence type="ECO:0000259" key="6">
    <source>
        <dbReference type="PROSITE" id="PS50977"/>
    </source>
</evidence>
<dbReference type="InterPro" id="IPR050109">
    <property type="entry name" value="HTH-type_TetR-like_transc_reg"/>
</dbReference>
<dbReference type="PANTHER" id="PTHR30055">
    <property type="entry name" value="HTH-TYPE TRANSCRIPTIONAL REGULATOR RUTR"/>
    <property type="match status" value="1"/>
</dbReference>
<evidence type="ECO:0000256" key="3">
    <source>
        <dbReference type="ARBA" id="ARBA00023125"/>
    </source>
</evidence>
<sequence length="200" mass="22935">MTKDIKAKEERKFDIVLAAIRLFSRDGFYATRVPDIAKEVGMSAGNIYNYFKSKEDLAKCAIRYCTNVLANKLREINNMDITTREKIEHFVKGYFEVVEKFPELTEFFLRVYLANREVFSKRCDNGYECASEFIEEVGRLLDNGAAAGDLQKQDFHVAFSMIMGPLGCFTFLTGENVLEKNVIKYAPDIAENIYLALSKR</sequence>
<keyword evidence="1" id="KW-0678">Repressor</keyword>
<name>A0A1I5LPC3_9BACT</name>
<keyword evidence="4" id="KW-0804">Transcription</keyword>
<dbReference type="Proteomes" id="UP000199227">
    <property type="component" value="Unassembled WGS sequence"/>
</dbReference>
<evidence type="ECO:0000313" key="7">
    <source>
        <dbReference type="EMBL" id="SFO99017.1"/>
    </source>
</evidence>
<organism evidence="7 8">
    <name type="scientific">Hydrogenimonas thermophila</name>
    <dbReference type="NCBI Taxonomy" id="223786"/>
    <lineage>
        <taxon>Bacteria</taxon>
        <taxon>Pseudomonadati</taxon>
        <taxon>Campylobacterota</taxon>
        <taxon>Epsilonproteobacteria</taxon>
        <taxon>Campylobacterales</taxon>
        <taxon>Hydrogenimonadaceae</taxon>
        <taxon>Hydrogenimonas</taxon>
    </lineage>
</organism>
<protein>
    <submittedName>
        <fullName evidence="7">Transcriptional regulator, TetR family</fullName>
    </submittedName>
</protein>
<dbReference type="PANTHER" id="PTHR30055:SF175">
    <property type="entry name" value="HTH-TYPE TRANSCRIPTIONAL REPRESSOR KSTR2"/>
    <property type="match status" value="1"/>
</dbReference>
<evidence type="ECO:0000313" key="8">
    <source>
        <dbReference type="Proteomes" id="UP000199227"/>
    </source>
</evidence>
<dbReference type="PRINTS" id="PR00455">
    <property type="entry name" value="HTHTETR"/>
</dbReference>
<accession>A0A1I5LPC3</accession>
<reference evidence="7 8" key="1">
    <citation type="submission" date="2016-10" db="EMBL/GenBank/DDBJ databases">
        <authorList>
            <person name="de Groot N.N."/>
        </authorList>
    </citation>
    <scope>NUCLEOTIDE SEQUENCE [LARGE SCALE GENOMIC DNA]</scope>
    <source>
        <strain evidence="7 8">EP1-55-1</strain>
    </source>
</reference>
<keyword evidence="2" id="KW-0805">Transcription regulation</keyword>